<name>A0A4S4A0B7_9FLAO</name>
<dbReference type="Proteomes" id="UP000307507">
    <property type="component" value="Unassembled WGS sequence"/>
</dbReference>
<evidence type="ECO:0000313" key="4">
    <source>
        <dbReference type="Proteomes" id="UP000307507"/>
    </source>
</evidence>
<proteinExistence type="predicted"/>
<dbReference type="EMBL" id="SSNZ01000002">
    <property type="protein sequence ID" value="THF51743.1"/>
    <property type="molecule type" value="Genomic_DNA"/>
</dbReference>
<sequence length="211" mass="24319">MKELISLLRIKNLILFLCISLSVQSQTKQSVFALDRMNLVYRGIENPISVAVNNAKSYRLYGIGIEQKQDGTYVLRPGIGLETKIFVEIIQQNNSVITEEHLVRIKKLPKPIGSLNEEFSTKGFLEFTKDDLRNAIIKIKFIDFNFGIDFKVDSFIIKYKKQEIKVEGNKIDENAFQFISKLKKGSEFIIDDISYPATEPLKIKPIRVWIK</sequence>
<dbReference type="AlphaFoldDB" id="A0A4S4A0B7"/>
<evidence type="ECO:0000259" key="2">
    <source>
        <dbReference type="Pfam" id="PF21602"/>
    </source>
</evidence>
<organism evidence="3 4">
    <name type="scientific">Flavobacterium supellecticarium</name>
    <dbReference type="NCBI Taxonomy" id="2565924"/>
    <lineage>
        <taxon>Bacteria</taxon>
        <taxon>Pseudomonadati</taxon>
        <taxon>Bacteroidota</taxon>
        <taxon>Flavobacteriia</taxon>
        <taxon>Flavobacteriales</taxon>
        <taxon>Flavobacteriaceae</taxon>
        <taxon>Flavobacterium</taxon>
    </lineage>
</organism>
<evidence type="ECO:0000313" key="3">
    <source>
        <dbReference type="EMBL" id="THF51743.1"/>
    </source>
</evidence>
<dbReference type="Pfam" id="PF12080">
    <property type="entry name" value="GldM_4th"/>
    <property type="match status" value="1"/>
</dbReference>
<dbReference type="InterPro" id="IPR048406">
    <property type="entry name" value="GldM_Ig-like-2"/>
</dbReference>
<accession>A0A4S4A0B7</accession>
<dbReference type="InterPro" id="IPR022719">
    <property type="entry name" value="Motility-assoc_prot_GldM_C"/>
</dbReference>
<feature type="domain" description="Gliding motility-associated protein GldM second immunoglobulin-like" evidence="2">
    <location>
        <begin position="35"/>
        <end position="89"/>
    </location>
</feature>
<protein>
    <submittedName>
        <fullName evidence="3">Uncharacterized protein</fullName>
    </submittedName>
</protein>
<keyword evidence="4" id="KW-1185">Reference proteome</keyword>
<comment type="caution">
    <text evidence="3">The sequence shown here is derived from an EMBL/GenBank/DDBJ whole genome shotgun (WGS) entry which is preliminary data.</text>
</comment>
<feature type="domain" description="Gliding motility-associated protein GldM C-terminal" evidence="1">
    <location>
        <begin position="109"/>
        <end position="198"/>
    </location>
</feature>
<dbReference type="RefSeq" id="WP_136402727.1">
    <property type="nucleotide sequence ID" value="NZ_SSNZ01000002.1"/>
</dbReference>
<reference evidence="3 4" key="1">
    <citation type="submission" date="2019-04" db="EMBL/GenBank/DDBJ databases">
        <title>Flavobacterium sp. nov. isolated from construction timber.</title>
        <authorList>
            <person name="Lin S.-Y."/>
            <person name="Chang C.-T."/>
            <person name="Young C.-C."/>
        </authorList>
    </citation>
    <scope>NUCLEOTIDE SEQUENCE [LARGE SCALE GENOMIC DNA]</scope>
    <source>
        <strain evidence="3 4">CC-CTC003</strain>
    </source>
</reference>
<evidence type="ECO:0000259" key="1">
    <source>
        <dbReference type="Pfam" id="PF12080"/>
    </source>
</evidence>
<dbReference type="Pfam" id="PF21602">
    <property type="entry name" value="GldM_3rd"/>
    <property type="match status" value="1"/>
</dbReference>
<gene>
    <name evidence="3" type="ORF">E6C50_08260</name>
</gene>
<dbReference type="OrthoDB" id="1343429at2"/>